<dbReference type="PANTHER" id="PTHR48081">
    <property type="entry name" value="AB HYDROLASE SUPERFAMILY PROTEIN C4A8.06C"/>
    <property type="match status" value="1"/>
</dbReference>
<dbReference type="Proteomes" id="UP000053095">
    <property type="component" value="Unassembled WGS sequence"/>
</dbReference>
<dbReference type="PANTHER" id="PTHR48081:SF8">
    <property type="entry name" value="ALPHA_BETA HYDROLASE FOLD-3 DOMAIN-CONTAINING PROTEIN-RELATED"/>
    <property type="match status" value="1"/>
</dbReference>
<dbReference type="GO" id="GO:0016787">
    <property type="term" value="F:hydrolase activity"/>
    <property type="evidence" value="ECO:0007669"/>
    <property type="project" value="UniProtKB-KW"/>
</dbReference>
<protein>
    <recommendedName>
        <fullName evidence="2">Alpha/beta hydrolase fold-3 domain-containing protein</fullName>
    </recommendedName>
</protein>
<sequence length="357" mass="38734">MAGVTQPPYPLHPSIASRVHPEYAAFYNEYIINQQQVHLQPVAASRTSGILIPGGGPVLPVGKTEDIAIKRVETDGPDVLVRVFTPEEPAPEGGYGVMLYMHGGGWVLGNINTENTVCTNICKRAGVVVVTVDYRFVSSPPLANLQAKISDRLAPENPFPAAVHDCWEALLWLHTPSTISHLNVNLKSKLSVGGSSAGGNLAAILTHKALLERPGQINIVAQALSVPVTDNTASPENNWAWKEFEFTAALPALKMLWYRKHYLPDEKEWSNPEASPLLYSNEDGHWAKLPPAVVVVGELDVLRGEGEAYAKKLQENGVKAEVHVMKGMPHPFLAMDAVLEAGRDAITLLVECVKSSL</sequence>
<evidence type="ECO:0000313" key="4">
    <source>
        <dbReference type="Proteomes" id="UP000053095"/>
    </source>
</evidence>
<dbReference type="InterPro" id="IPR013094">
    <property type="entry name" value="AB_hydrolase_3"/>
</dbReference>
<dbReference type="SUPFAM" id="SSF53474">
    <property type="entry name" value="alpha/beta-Hydrolases"/>
    <property type="match status" value="1"/>
</dbReference>
<dbReference type="Gene3D" id="3.40.50.1820">
    <property type="entry name" value="alpha/beta hydrolase"/>
    <property type="match status" value="1"/>
</dbReference>
<comment type="caution">
    <text evidence="3">The sequence shown here is derived from an EMBL/GenBank/DDBJ whole genome shotgun (WGS) entry which is preliminary data.</text>
</comment>
<dbReference type="EMBL" id="DF933856">
    <property type="protein sequence ID" value="GAM43676.1"/>
    <property type="molecule type" value="Genomic_DNA"/>
</dbReference>
<dbReference type="InterPro" id="IPR050300">
    <property type="entry name" value="GDXG_lipolytic_enzyme"/>
</dbReference>
<feature type="domain" description="Alpha/beta hydrolase fold-3" evidence="2">
    <location>
        <begin position="98"/>
        <end position="333"/>
    </location>
</feature>
<evidence type="ECO:0000256" key="1">
    <source>
        <dbReference type="ARBA" id="ARBA00022801"/>
    </source>
</evidence>
<accession>A0A6V8HPN7</accession>
<dbReference type="Pfam" id="PF07859">
    <property type="entry name" value="Abhydrolase_3"/>
    <property type="match status" value="1"/>
</dbReference>
<dbReference type="AlphaFoldDB" id="A0A6V8HPN7"/>
<evidence type="ECO:0000259" key="2">
    <source>
        <dbReference type="Pfam" id="PF07859"/>
    </source>
</evidence>
<organism evidence="3 4">
    <name type="scientific">Talaromyces pinophilus</name>
    <name type="common">Penicillium pinophilum</name>
    <dbReference type="NCBI Taxonomy" id="128442"/>
    <lineage>
        <taxon>Eukaryota</taxon>
        <taxon>Fungi</taxon>
        <taxon>Dikarya</taxon>
        <taxon>Ascomycota</taxon>
        <taxon>Pezizomycotina</taxon>
        <taxon>Eurotiomycetes</taxon>
        <taxon>Eurotiomycetidae</taxon>
        <taxon>Eurotiales</taxon>
        <taxon>Trichocomaceae</taxon>
        <taxon>Talaromyces</taxon>
        <taxon>Talaromyces sect. Talaromyces</taxon>
    </lineage>
</organism>
<name>A0A6V8HPN7_TALPI</name>
<keyword evidence="4" id="KW-1185">Reference proteome</keyword>
<proteinExistence type="predicted"/>
<keyword evidence="1" id="KW-0378">Hydrolase</keyword>
<evidence type="ECO:0000313" key="3">
    <source>
        <dbReference type="EMBL" id="GAM43676.1"/>
    </source>
</evidence>
<gene>
    <name evidence="3" type="ORF">TCE0_060f18682</name>
</gene>
<dbReference type="InterPro" id="IPR029058">
    <property type="entry name" value="AB_hydrolase_fold"/>
</dbReference>
<reference evidence="4" key="1">
    <citation type="journal article" date="2015" name="Genome Announc.">
        <title>Draft genome sequence of Talaromyces cellulolyticus strain Y-94, a source of lignocellulosic biomass-degrading enzymes.</title>
        <authorList>
            <person name="Fujii T."/>
            <person name="Koike H."/>
            <person name="Sawayama S."/>
            <person name="Yano S."/>
            <person name="Inoue H."/>
        </authorList>
    </citation>
    <scope>NUCLEOTIDE SEQUENCE [LARGE SCALE GENOMIC DNA]</scope>
    <source>
        <strain evidence="4">Y-94</strain>
    </source>
</reference>